<reference evidence="3 4" key="1">
    <citation type="submission" date="2019-03" db="EMBL/GenBank/DDBJ databases">
        <title>Genomic Encyclopedia of Type Strains, Phase IV (KMG-IV): sequencing the most valuable type-strain genomes for metagenomic binning, comparative biology and taxonomic classification.</title>
        <authorList>
            <person name="Goeker M."/>
        </authorList>
    </citation>
    <scope>NUCLEOTIDE SEQUENCE [LARGE SCALE GENOMIC DNA]</scope>
    <source>
        <strain evidence="3 4">DSM 45361</strain>
    </source>
</reference>
<evidence type="ECO:0000313" key="3">
    <source>
        <dbReference type="EMBL" id="TDP95030.1"/>
    </source>
</evidence>
<feature type="transmembrane region" description="Helical" evidence="1">
    <location>
        <begin position="12"/>
        <end position="29"/>
    </location>
</feature>
<feature type="transmembrane region" description="Helical" evidence="1">
    <location>
        <begin position="174"/>
        <end position="198"/>
    </location>
</feature>
<dbReference type="AlphaFoldDB" id="A0A4R6S5L7"/>
<keyword evidence="4" id="KW-1185">Reference proteome</keyword>
<keyword evidence="1" id="KW-0812">Transmembrane</keyword>
<evidence type="ECO:0000313" key="4">
    <source>
        <dbReference type="Proteomes" id="UP000295444"/>
    </source>
</evidence>
<evidence type="ECO:0000256" key="1">
    <source>
        <dbReference type="SAM" id="Phobius"/>
    </source>
</evidence>
<gene>
    <name evidence="3" type="ORF">EV186_105262</name>
</gene>
<keyword evidence="1" id="KW-1133">Transmembrane helix</keyword>
<name>A0A4R6S5L7_LABRH</name>
<proteinExistence type="predicted"/>
<dbReference type="Proteomes" id="UP000295444">
    <property type="component" value="Unassembled WGS sequence"/>
</dbReference>
<sequence length="239" mass="26502">MTPRTYRTPWQIVPVLLGVIALGVARLLFKAHNEDVGGTGELIIIGCAVLFAGLLIAAVLRARTTVDQDGIVVHSLVRAKRYRWPDIAELRIERADRTTMSRATFPNVILYDRDLKRVVLSNISDKRLGGADALARELTELRQAWQAGRGPDWRPRHEELAQLDRRAARTIPVIAIYLAALGIGMVSMVLTLIISLAILEAPQNGNTAFGEPFIFGVPAVLAVLTFAFGLVWRHRRRQA</sequence>
<feature type="transmembrane region" description="Helical" evidence="1">
    <location>
        <begin position="213"/>
        <end position="232"/>
    </location>
</feature>
<dbReference type="EMBL" id="SNXZ01000005">
    <property type="protein sequence ID" value="TDP95030.1"/>
    <property type="molecule type" value="Genomic_DNA"/>
</dbReference>
<evidence type="ECO:0000259" key="2">
    <source>
        <dbReference type="Pfam" id="PF10756"/>
    </source>
</evidence>
<feature type="transmembrane region" description="Helical" evidence="1">
    <location>
        <begin position="41"/>
        <end position="60"/>
    </location>
</feature>
<accession>A0A4R6S5L7</accession>
<feature type="domain" description="Low molecular weight protein antigen 6 PH" evidence="2">
    <location>
        <begin position="61"/>
        <end position="110"/>
    </location>
</feature>
<organism evidence="3 4">
    <name type="scientific">Labedaea rhizosphaerae</name>
    <dbReference type="NCBI Taxonomy" id="598644"/>
    <lineage>
        <taxon>Bacteria</taxon>
        <taxon>Bacillati</taxon>
        <taxon>Actinomycetota</taxon>
        <taxon>Actinomycetes</taxon>
        <taxon>Pseudonocardiales</taxon>
        <taxon>Pseudonocardiaceae</taxon>
        <taxon>Labedaea</taxon>
    </lineage>
</organism>
<dbReference type="RefSeq" id="WP_166659368.1">
    <property type="nucleotide sequence ID" value="NZ_SNXZ01000005.1"/>
</dbReference>
<dbReference type="Pfam" id="PF10756">
    <property type="entry name" value="bPH_6"/>
    <property type="match status" value="1"/>
</dbReference>
<comment type="caution">
    <text evidence="3">The sequence shown here is derived from an EMBL/GenBank/DDBJ whole genome shotgun (WGS) entry which is preliminary data.</text>
</comment>
<keyword evidence="1" id="KW-0472">Membrane</keyword>
<dbReference type="InterPro" id="IPR019692">
    <property type="entry name" value="CFP-6_PH"/>
</dbReference>
<protein>
    <submittedName>
        <fullName evidence="3">PH (Pleckstrin Homology) domain-containing protein</fullName>
    </submittedName>
</protein>